<accession>A0A1N6MSH5</accession>
<dbReference type="Gene3D" id="1.10.3140.10">
    <property type="entry name" value="4-hydroxybutyryl-coa dehydratase, domain 1"/>
    <property type="match status" value="1"/>
</dbReference>
<gene>
    <name evidence="1" type="ORF">XIS1_1270004</name>
</gene>
<dbReference type="Proteomes" id="UP000196435">
    <property type="component" value="Unassembled WGS sequence"/>
</dbReference>
<dbReference type="AlphaFoldDB" id="A0A1N6MSH5"/>
<dbReference type="EMBL" id="FTLG01000032">
    <property type="protein sequence ID" value="SIP71787.1"/>
    <property type="molecule type" value="Genomic_DNA"/>
</dbReference>
<protein>
    <submittedName>
        <fullName evidence="1">Uncharacterized protein</fullName>
    </submittedName>
</protein>
<organism evidence="1 2">
    <name type="scientific">Xenorhabdus innexi</name>
    <dbReference type="NCBI Taxonomy" id="290109"/>
    <lineage>
        <taxon>Bacteria</taxon>
        <taxon>Pseudomonadati</taxon>
        <taxon>Pseudomonadota</taxon>
        <taxon>Gammaproteobacteria</taxon>
        <taxon>Enterobacterales</taxon>
        <taxon>Morganellaceae</taxon>
        <taxon>Xenorhabdus</taxon>
    </lineage>
</organism>
<evidence type="ECO:0000313" key="2">
    <source>
        <dbReference type="Proteomes" id="UP000196435"/>
    </source>
</evidence>
<proteinExistence type="predicted"/>
<evidence type="ECO:0000313" key="1">
    <source>
        <dbReference type="EMBL" id="SIP71787.1"/>
    </source>
</evidence>
<reference evidence="2" key="1">
    <citation type="submission" date="2016-12" db="EMBL/GenBank/DDBJ databases">
        <authorList>
            <person name="Gaudriault S."/>
        </authorList>
    </citation>
    <scope>NUCLEOTIDE SEQUENCE [LARGE SCALE GENOMIC DNA]</scope>
    <source>
        <strain evidence="2">HGB1681 (deposited as PTA-6826 in the American Type Culture Collection)</strain>
    </source>
</reference>
<name>A0A1N6MSH5_9GAMM</name>
<sequence length="102" mass="11708">MDHPAFRNAIRTVAGLYDYKVQHADKMTFRAENGAQSSLYLAYALINPQGDRSKTSGGHEQSIYHTLGTVEKMLKALSSGELKWLLPVQHWQMKYWLVRISR</sequence>